<comment type="similarity">
    <text evidence="10 12">Belongs to the ApbE family.</text>
</comment>
<evidence type="ECO:0000256" key="11">
    <source>
        <dbReference type="PIRSR" id="PIRSR006268-2"/>
    </source>
</evidence>
<dbReference type="GO" id="GO:0046872">
    <property type="term" value="F:metal ion binding"/>
    <property type="evidence" value="ECO:0007669"/>
    <property type="project" value="UniProtKB-UniRule"/>
</dbReference>
<dbReference type="SUPFAM" id="SSF143631">
    <property type="entry name" value="ApbE-like"/>
    <property type="match status" value="1"/>
</dbReference>
<dbReference type="PROSITE" id="PS51257">
    <property type="entry name" value="PROKAR_LIPOPROTEIN"/>
    <property type="match status" value="1"/>
</dbReference>
<name>A0A168N5A4_9BACL</name>
<keyword evidence="12" id="KW-0449">Lipoprotein</keyword>
<evidence type="ECO:0000313" key="13">
    <source>
        <dbReference type="EMBL" id="OAB45405.1"/>
    </source>
</evidence>
<evidence type="ECO:0000256" key="7">
    <source>
        <dbReference type="ARBA" id="ARBA00022842"/>
    </source>
</evidence>
<keyword evidence="12" id="KW-0732">Signal</keyword>
<dbReference type="Gene3D" id="3.10.520.10">
    <property type="entry name" value="ApbE-like domains"/>
    <property type="match status" value="1"/>
</dbReference>
<reference evidence="13 14" key="1">
    <citation type="submission" date="2016-03" db="EMBL/GenBank/DDBJ databases">
        <title>Draft genome sequence of Paenibacillus glacialis DSM 22343.</title>
        <authorList>
            <person name="Shin S.-K."/>
            <person name="Yi H."/>
        </authorList>
    </citation>
    <scope>NUCLEOTIDE SEQUENCE [LARGE SCALE GENOMIC DNA]</scope>
    <source>
        <strain evidence="13 14">DSM 22343</strain>
    </source>
</reference>
<dbReference type="PIRSF" id="PIRSF006268">
    <property type="entry name" value="ApbE"/>
    <property type="match status" value="1"/>
</dbReference>
<dbReference type="Proteomes" id="UP000076967">
    <property type="component" value="Unassembled WGS sequence"/>
</dbReference>
<evidence type="ECO:0000256" key="12">
    <source>
        <dbReference type="RuleBase" id="RU363002"/>
    </source>
</evidence>
<protein>
    <recommendedName>
        <fullName evidence="2 10">FAD:protein FMN transferase</fullName>
        <ecNumber evidence="1 10">2.7.1.180</ecNumber>
    </recommendedName>
    <alternativeName>
        <fullName evidence="8 10">Flavin transferase</fullName>
    </alternativeName>
</protein>
<feature type="binding site" evidence="11">
    <location>
        <position position="298"/>
    </location>
    <ligand>
        <name>Mg(2+)</name>
        <dbReference type="ChEBI" id="CHEBI:18420"/>
    </ligand>
</feature>
<evidence type="ECO:0000256" key="9">
    <source>
        <dbReference type="ARBA" id="ARBA00048540"/>
    </source>
</evidence>
<feature type="chain" id="PRO_5007749480" description="FAD:protein FMN transferase" evidence="12">
    <location>
        <begin position="26"/>
        <end position="354"/>
    </location>
</feature>
<dbReference type="GO" id="GO:0016740">
    <property type="term" value="F:transferase activity"/>
    <property type="evidence" value="ECO:0007669"/>
    <property type="project" value="UniProtKB-UniRule"/>
</dbReference>
<evidence type="ECO:0000313" key="14">
    <source>
        <dbReference type="Proteomes" id="UP000076967"/>
    </source>
</evidence>
<dbReference type="PANTHER" id="PTHR30040:SF2">
    <property type="entry name" value="FAD:PROTEIN FMN TRANSFERASE"/>
    <property type="match status" value="1"/>
</dbReference>
<evidence type="ECO:0000256" key="2">
    <source>
        <dbReference type="ARBA" id="ARBA00016337"/>
    </source>
</evidence>
<comment type="caution">
    <text evidence="13">The sequence shown here is derived from an EMBL/GenBank/DDBJ whole genome shotgun (WGS) entry which is preliminary data.</text>
</comment>
<keyword evidence="12" id="KW-0472">Membrane</keyword>
<evidence type="ECO:0000256" key="3">
    <source>
        <dbReference type="ARBA" id="ARBA00022630"/>
    </source>
</evidence>
<keyword evidence="12" id="KW-1003">Cell membrane</keyword>
<keyword evidence="14" id="KW-1185">Reference proteome</keyword>
<dbReference type="OrthoDB" id="9778595at2"/>
<comment type="function">
    <text evidence="12">Flavin transferase that catalyzes the transfer of the FMN moiety of FAD and its covalent binding to the hydroxyl group of a threonine residue in a target flavoprotein.</text>
</comment>
<sequence>MKPFRHLLLLLLLCLSIGLTGCANSESPSVPTVNPLSKSFYVFDTIVQVRVYDEEVTDHNFEDIQGILDTIEIQMNRSNDKSELADVNRNAGLKPVHVSDDTFFVVSKALEYSERSLGRFDLAIGPLVSLWNIGHEGAKVPPMDKIAEAMKLTNYKNVKLNPDKQEIYLSEKGMELDLGSIAKGFAADKIVEYLQNKGFKSAIIDLGGNVFAMGKKPGDQLWTIGIQDPDESRGNPIGNIHVDNKTIVTSGVYERYFVENGKHYHHILDPKTGFPVENDINSVTILTDKSIDADGLSTTIFALGLEQGLAFIENTAHVDALFITTDKKIYATSGIQDLLEMTNDSYTLVTKEVK</sequence>
<evidence type="ECO:0000256" key="5">
    <source>
        <dbReference type="ARBA" id="ARBA00022723"/>
    </source>
</evidence>
<comment type="subcellular location">
    <subcellularLocation>
        <location evidence="12">Cell inner membrane</location>
        <topology evidence="12">Lipid-anchor</topology>
        <orientation evidence="12">Periplasmic side</orientation>
    </subcellularLocation>
</comment>
<feature type="binding site" evidence="11">
    <location>
        <position position="180"/>
    </location>
    <ligand>
        <name>Mg(2+)</name>
        <dbReference type="ChEBI" id="CHEBI:18420"/>
    </ligand>
</feature>
<evidence type="ECO:0000256" key="6">
    <source>
        <dbReference type="ARBA" id="ARBA00022827"/>
    </source>
</evidence>
<keyword evidence="3 10" id="KW-0285">Flavoprotein</keyword>
<gene>
    <name evidence="13" type="ORF">PGLA_03905</name>
</gene>
<keyword evidence="6 10" id="KW-0274">FAD</keyword>
<evidence type="ECO:0000256" key="1">
    <source>
        <dbReference type="ARBA" id="ARBA00011955"/>
    </source>
</evidence>
<dbReference type="AlphaFoldDB" id="A0A168N5A4"/>
<dbReference type="InterPro" id="IPR003374">
    <property type="entry name" value="ApbE-like_sf"/>
</dbReference>
<dbReference type="Pfam" id="PF02424">
    <property type="entry name" value="ApbE"/>
    <property type="match status" value="1"/>
</dbReference>
<dbReference type="PANTHER" id="PTHR30040">
    <property type="entry name" value="THIAMINE BIOSYNTHESIS LIPOPROTEIN APBE"/>
    <property type="match status" value="1"/>
</dbReference>
<dbReference type="GO" id="GO:0005886">
    <property type="term" value="C:plasma membrane"/>
    <property type="evidence" value="ECO:0007669"/>
    <property type="project" value="UniProtKB-SubCell"/>
</dbReference>
<proteinExistence type="inferred from homology"/>
<comment type="catalytic activity">
    <reaction evidence="9 10 12">
        <text>L-threonyl-[protein] + FAD = FMN-L-threonyl-[protein] + AMP + H(+)</text>
        <dbReference type="Rhea" id="RHEA:36847"/>
        <dbReference type="Rhea" id="RHEA-COMP:11060"/>
        <dbReference type="Rhea" id="RHEA-COMP:11061"/>
        <dbReference type="ChEBI" id="CHEBI:15378"/>
        <dbReference type="ChEBI" id="CHEBI:30013"/>
        <dbReference type="ChEBI" id="CHEBI:57692"/>
        <dbReference type="ChEBI" id="CHEBI:74257"/>
        <dbReference type="ChEBI" id="CHEBI:456215"/>
        <dbReference type="EC" id="2.7.1.180"/>
    </reaction>
</comment>
<evidence type="ECO:0000256" key="4">
    <source>
        <dbReference type="ARBA" id="ARBA00022679"/>
    </source>
</evidence>
<keyword evidence="4 10" id="KW-0808">Transferase</keyword>
<evidence type="ECO:0000256" key="10">
    <source>
        <dbReference type="PIRNR" id="PIRNR006268"/>
    </source>
</evidence>
<keyword evidence="7 10" id="KW-0460">Magnesium</keyword>
<dbReference type="EMBL" id="LVJH01000003">
    <property type="protein sequence ID" value="OAB45405.1"/>
    <property type="molecule type" value="Genomic_DNA"/>
</dbReference>
<dbReference type="InterPro" id="IPR024932">
    <property type="entry name" value="ApbE"/>
</dbReference>
<keyword evidence="12" id="KW-0997">Cell inner membrane</keyword>
<keyword evidence="5 10" id="KW-0479">Metal-binding</keyword>
<comment type="cofactor">
    <cofactor evidence="11">
        <name>Mg(2+)</name>
        <dbReference type="ChEBI" id="CHEBI:18420"/>
    </cofactor>
    <cofactor evidence="11">
        <name>Mn(2+)</name>
        <dbReference type="ChEBI" id="CHEBI:29035"/>
    </cofactor>
    <text evidence="11">Magnesium. Can also use manganese.</text>
</comment>
<organism evidence="13 14">
    <name type="scientific">Paenibacillus glacialis</name>
    <dbReference type="NCBI Taxonomy" id="494026"/>
    <lineage>
        <taxon>Bacteria</taxon>
        <taxon>Bacillati</taxon>
        <taxon>Bacillota</taxon>
        <taxon>Bacilli</taxon>
        <taxon>Bacillales</taxon>
        <taxon>Paenibacillaceae</taxon>
        <taxon>Paenibacillus</taxon>
    </lineage>
</organism>
<feature type="binding site" evidence="11">
    <location>
        <position position="294"/>
    </location>
    <ligand>
        <name>Mg(2+)</name>
        <dbReference type="ChEBI" id="CHEBI:18420"/>
    </ligand>
</feature>
<dbReference type="RefSeq" id="WP_068528985.1">
    <property type="nucleotide sequence ID" value="NZ_LVJH01000003.1"/>
</dbReference>
<dbReference type="STRING" id="494026.PGLA_03905"/>
<feature type="signal peptide" evidence="12">
    <location>
        <begin position="1"/>
        <end position="25"/>
    </location>
</feature>
<accession>A0A168N5A4</accession>
<dbReference type="EC" id="2.7.1.180" evidence="1 10"/>
<evidence type="ECO:0000256" key="8">
    <source>
        <dbReference type="ARBA" id="ARBA00031306"/>
    </source>
</evidence>